<sequence>MFSVHALACALLATLAVSDLTRRRLPNAIVAAFAVLYFAQAWIAGVNRLGLETHVAMGLAAFVLACVLFHFGWLGGGDAKLFGAVFLWSGPAFATTVFFVVSLIGLMLGLAQMAIGRMQRNRARAPTLGWLAPARGVPYGVALAVGGVAAVWLPLVHAHVVSPPHIAAWSLSISVRLT</sequence>
<evidence type="ECO:0000313" key="4">
    <source>
        <dbReference type="Proteomes" id="UP000235616"/>
    </source>
</evidence>
<feature type="transmembrane region" description="Helical" evidence="1">
    <location>
        <begin position="53"/>
        <end position="73"/>
    </location>
</feature>
<evidence type="ECO:0000313" key="3">
    <source>
        <dbReference type="EMBL" id="PMS17422.1"/>
    </source>
</evidence>
<reference evidence="3 4" key="1">
    <citation type="submission" date="2018-01" db="EMBL/GenBank/DDBJ databases">
        <title>Whole genome analyses suggest that Burkholderia sensu lato contains two further novel genera in the rhizoxinica-symbiotica group Mycetohabitans gen. nov., and Trinickia gen. nov.: implications for the evolution of diazotrophy and nodulation in the Burkholderiaceae.</title>
        <authorList>
            <person name="Estrada-de los Santos P."/>
            <person name="Palmer M."/>
            <person name="Chavez-Ramirez B."/>
            <person name="Beukes C."/>
            <person name="Steenkamp E.T."/>
            <person name="Hirsch A.M."/>
            <person name="Manyaka P."/>
            <person name="Maluk M."/>
            <person name="Lafos M."/>
            <person name="Crook M."/>
            <person name="Gross E."/>
            <person name="Simon M.F."/>
            <person name="Bueno dos Reis Junior F."/>
            <person name="Poole P.S."/>
            <person name="Venter S.N."/>
            <person name="James E.K."/>
        </authorList>
    </citation>
    <scope>NUCLEOTIDE SEQUENCE [LARGE SCALE GENOMIC DNA]</scope>
    <source>
        <strain evidence="3 4">GIMN1.004</strain>
    </source>
</reference>
<gene>
    <name evidence="3" type="ORF">C0Z18_20240</name>
</gene>
<accession>A0A2N7VJV6</accession>
<evidence type="ECO:0000259" key="2">
    <source>
        <dbReference type="Pfam" id="PF01478"/>
    </source>
</evidence>
<feature type="transmembrane region" description="Helical" evidence="1">
    <location>
        <begin position="93"/>
        <end position="115"/>
    </location>
</feature>
<organism evidence="3 4">
    <name type="scientific">Trinickia dabaoshanensis</name>
    <dbReference type="NCBI Taxonomy" id="564714"/>
    <lineage>
        <taxon>Bacteria</taxon>
        <taxon>Pseudomonadati</taxon>
        <taxon>Pseudomonadota</taxon>
        <taxon>Betaproteobacteria</taxon>
        <taxon>Burkholderiales</taxon>
        <taxon>Burkholderiaceae</taxon>
        <taxon>Trinickia</taxon>
    </lineage>
</organism>
<feature type="transmembrane region" description="Helical" evidence="1">
    <location>
        <begin position="136"/>
        <end position="155"/>
    </location>
</feature>
<dbReference type="OrthoDB" id="9113591at2"/>
<comment type="caution">
    <text evidence="3">The sequence shown here is derived from an EMBL/GenBank/DDBJ whole genome shotgun (WGS) entry which is preliminary data.</text>
</comment>
<dbReference type="Proteomes" id="UP000235616">
    <property type="component" value="Unassembled WGS sequence"/>
</dbReference>
<name>A0A2N7VJV6_9BURK</name>
<proteinExistence type="predicted"/>
<dbReference type="GO" id="GO:0016020">
    <property type="term" value="C:membrane"/>
    <property type="evidence" value="ECO:0007669"/>
    <property type="project" value="InterPro"/>
</dbReference>
<evidence type="ECO:0000256" key="1">
    <source>
        <dbReference type="SAM" id="Phobius"/>
    </source>
</evidence>
<keyword evidence="1" id="KW-0472">Membrane</keyword>
<dbReference type="RefSeq" id="WP_102647214.1">
    <property type="nucleotide sequence ID" value="NZ_PNYA01000019.1"/>
</dbReference>
<dbReference type="AlphaFoldDB" id="A0A2N7VJV6"/>
<dbReference type="InterPro" id="IPR000045">
    <property type="entry name" value="Prepilin_IV_endopep_pep"/>
</dbReference>
<keyword evidence="4" id="KW-1185">Reference proteome</keyword>
<dbReference type="GO" id="GO:0004190">
    <property type="term" value="F:aspartic-type endopeptidase activity"/>
    <property type="evidence" value="ECO:0007669"/>
    <property type="project" value="InterPro"/>
</dbReference>
<keyword evidence="1" id="KW-1133">Transmembrane helix</keyword>
<dbReference type="Gene3D" id="1.20.120.1220">
    <property type="match status" value="1"/>
</dbReference>
<feature type="transmembrane region" description="Helical" evidence="1">
    <location>
        <begin position="28"/>
        <end position="46"/>
    </location>
</feature>
<dbReference type="EMBL" id="PNYA01000019">
    <property type="protein sequence ID" value="PMS17422.1"/>
    <property type="molecule type" value="Genomic_DNA"/>
</dbReference>
<feature type="domain" description="Prepilin type IV endopeptidase peptidase" evidence="2">
    <location>
        <begin position="7"/>
        <end position="110"/>
    </location>
</feature>
<keyword evidence="1" id="KW-0812">Transmembrane</keyword>
<protein>
    <submittedName>
        <fullName evidence="3">Peptidase A24</fullName>
    </submittedName>
</protein>
<dbReference type="Pfam" id="PF01478">
    <property type="entry name" value="Peptidase_A24"/>
    <property type="match status" value="1"/>
</dbReference>